<dbReference type="SMART" id="SM00062">
    <property type="entry name" value="PBPb"/>
    <property type="match status" value="1"/>
</dbReference>
<evidence type="ECO:0000313" key="2">
    <source>
        <dbReference type="EMBL" id="GGD65276.1"/>
    </source>
</evidence>
<evidence type="ECO:0000313" key="3">
    <source>
        <dbReference type="Proteomes" id="UP000614272"/>
    </source>
</evidence>
<dbReference type="PANTHER" id="PTHR38834:SF3">
    <property type="entry name" value="SOLUTE-BINDING PROTEIN FAMILY 3_N-TERMINAL DOMAIN-CONTAINING PROTEIN"/>
    <property type="match status" value="1"/>
</dbReference>
<protein>
    <recommendedName>
        <fullName evidence="1">Solute-binding protein family 3/N-terminal domain-containing protein</fullName>
    </recommendedName>
</protein>
<keyword evidence="3" id="KW-1185">Reference proteome</keyword>
<accession>A0ABQ1RBU5</accession>
<reference evidence="3" key="1">
    <citation type="journal article" date="2019" name="Int. J. Syst. Evol. Microbiol.">
        <title>The Global Catalogue of Microorganisms (GCM) 10K type strain sequencing project: providing services to taxonomists for standard genome sequencing and annotation.</title>
        <authorList>
            <consortium name="The Broad Institute Genomics Platform"/>
            <consortium name="The Broad Institute Genome Sequencing Center for Infectious Disease"/>
            <person name="Wu L."/>
            <person name="Ma J."/>
        </authorList>
    </citation>
    <scope>NUCLEOTIDE SEQUENCE [LARGE SCALE GENOMIC DNA]</scope>
    <source>
        <strain evidence="3">CGMCC 1.12923</strain>
    </source>
</reference>
<sequence>MSFYKPGRVRFTLLSLVILLYQFRSPAIAEPVSLTIYTEHYPPYSYEHNGQLTGINLQLVRRLCEQARIDCKFELYPWLRAFDNALKDPRGGLVSTSRTQEREKRFKWVGPLIFDESYLYRLGSRSEVEPTNLDQAKQYIVAIPRGDVYEQYFLKHGFSYEKNLVAFSNKPDAFEMLIKGKVDLIMGSQVVIPYWLSHIDQPDLAVHPVLAVPDVGGNHLALNPGISDRVRDKLQHQLDILRSNGELEKLKKAYSDKLFLSGDQK</sequence>
<dbReference type="EMBL" id="BMGJ01000007">
    <property type="protein sequence ID" value="GGD65276.1"/>
    <property type="molecule type" value="Genomic_DNA"/>
</dbReference>
<feature type="domain" description="Solute-binding protein family 3/N-terminal" evidence="1">
    <location>
        <begin position="33"/>
        <end position="258"/>
    </location>
</feature>
<comment type="caution">
    <text evidence="2">The sequence shown here is derived from an EMBL/GenBank/DDBJ whole genome shotgun (WGS) entry which is preliminary data.</text>
</comment>
<proteinExistence type="predicted"/>
<name>A0ABQ1RBU5_9ALTE</name>
<gene>
    <name evidence="2" type="ORF">GCM10011357_20720</name>
</gene>
<dbReference type="Proteomes" id="UP000614272">
    <property type="component" value="Unassembled WGS sequence"/>
</dbReference>
<dbReference type="SUPFAM" id="SSF53850">
    <property type="entry name" value="Periplasmic binding protein-like II"/>
    <property type="match status" value="1"/>
</dbReference>
<dbReference type="PANTHER" id="PTHR38834">
    <property type="entry name" value="PERIPLASMIC SUBSTRATE BINDING PROTEIN FAMILY 3"/>
    <property type="match status" value="1"/>
</dbReference>
<dbReference type="InterPro" id="IPR001638">
    <property type="entry name" value="Solute-binding_3/MltF_N"/>
</dbReference>
<dbReference type="Gene3D" id="3.40.190.10">
    <property type="entry name" value="Periplasmic binding protein-like II"/>
    <property type="match status" value="2"/>
</dbReference>
<dbReference type="RefSeq" id="WP_099034389.1">
    <property type="nucleotide sequence ID" value="NZ_BMGJ01000007.1"/>
</dbReference>
<evidence type="ECO:0000259" key="1">
    <source>
        <dbReference type="SMART" id="SM00062"/>
    </source>
</evidence>
<dbReference type="Pfam" id="PF00497">
    <property type="entry name" value="SBP_bac_3"/>
    <property type="match status" value="1"/>
</dbReference>
<organism evidence="2 3">
    <name type="scientific">Lacimicrobium alkaliphilum</name>
    <dbReference type="NCBI Taxonomy" id="1526571"/>
    <lineage>
        <taxon>Bacteria</taxon>
        <taxon>Pseudomonadati</taxon>
        <taxon>Pseudomonadota</taxon>
        <taxon>Gammaproteobacteria</taxon>
        <taxon>Alteromonadales</taxon>
        <taxon>Alteromonadaceae</taxon>
        <taxon>Lacimicrobium</taxon>
    </lineage>
</organism>